<feature type="domain" description="Dihydroorotase catalytic" evidence="2">
    <location>
        <begin position="62"/>
        <end position="238"/>
    </location>
</feature>
<organism evidence="3 4">
    <name type="scientific">Maribacter caenipelagi</name>
    <dbReference type="NCBI Taxonomy" id="1447781"/>
    <lineage>
        <taxon>Bacteria</taxon>
        <taxon>Pseudomonadati</taxon>
        <taxon>Bacteroidota</taxon>
        <taxon>Flavobacteriia</taxon>
        <taxon>Flavobacteriales</taxon>
        <taxon>Flavobacteriaceae</taxon>
        <taxon>Maribacter</taxon>
    </lineage>
</organism>
<accession>A0A4R7CZZ5</accession>
<dbReference type="GO" id="GO:0004151">
    <property type="term" value="F:dihydroorotase activity"/>
    <property type="evidence" value="ECO:0007669"/>
    <property type="project" value="InterPro"/>
</dbReference>
<dbReference type="EMBL" id="SNZW01000016">
    <property type="protein sequence ID" value="TDS13532.1"/>
    <property type="molecule type" value="Genomic_DNA"/>
</dbReference>
<dbReference type="InterPro" id="IPR011059">
    <property type="entry name" value="Metal-dep_hydrolase_composite"/>
</dbReference>
<name>A0A4R7CZZ5_9FLAO</name>
<dbReference type="PANTHER" id="PTHR43668:SF2">
    <property type="entry name" value="ALLANTOINASE"/>
    <property type="match status" value="1"/>
</dbReference>
<dbReference type="Pfam" id="PF12890">
    <property type="entry name" value="DHOase"/>
    <property type="match status" value="1"/>
</dbReference>
<keyword evidence="4" id="KW-1185">Reference proteome</keyword>
<proteinExistence type="predicted"/>
<dbReference type="InterPro" id="IPR032466">
    <property type="entry name" value="Metal_Hydrolase"/>
</dbReference>
<dbReference type="SUPFAM" id="SSF51338">
    <property type="entry name" value="Composite domain of metallo-dependent hydrolases"/>
    <property type="match status" value="1"/>
</dbReference>
<dbReference type="InterPro" id="IPR024403">
    <property type="entry name" value="DHOase_cat"/>
</dbReference>
<evidence type="ECO:0000256" key="1">
    <source>
        <dbReference type="ARBA" id="ARBA00022975"/>
    </source>
</evidence>
<dbReference type="Gene3D" id="3.20.20.140">
    <property type="entry name" value="Metal-dependent hydrolases"/>
    <property type="match status" value="1"/>
</dbReference>
<dbReference type="InterPro" id="IPR004722">
    <property type="entry name" value="DHOase"/>
</dbReference>
<gene>
    <name evidence="3" type="ORF">DFQ03_2824</name>
</gene>
<dbReference type="InterPro" id="IPR050138">
    <property type="entry name" value="DHOase/Allantoinase_Hydrolase"/>
</dbReference>
<dbReference type="GO" id="GO:0004038">
    <property type="term" value="F:allantoinase activity"/>
    <property type="evidence" value="ECO:0007669"/>
    <property type="project" value="TreeGrafter"/>
</dbReference>
<dbReference type="Gene3D" id="2.30.40.10">
    <property type="entry name" value="Urease, subunit C, domain 1"/>
    <property type="match status" value="1"/>
</dbReference>
<dbReference type="OrthoDB" id="9765462at2"/>
<evidence type="ECO:0000313" key="4">
    <source>
        <dbReference type="Proteomes" id="UP000295274"/>
    </source>
</evidence>
<comment type="caution">
    <text evidence="3">The sequence shown here is derived from an EMBL/GenBank/DDBJ whole genome shotgun (WGS) entry which is preliminary data.</text>
</comment>
<dbReference type="Proteomes" id="UP000295274">
    <property type="component" value="Unassembled WGS sequence"/>
</dbReference>
<dbReference type="RefSeq" id="WP_133673747.1">
    <property type="nucleotide sequence ID" value="NZ_SNZW01000016.1"/>
</dbReference>
<dbReference type="GO" id="GO:0006221">
    <property type="term" value="P:pyrimidine nucleotide biosynthetic process"/>
    <property type="evidence" value="ECO:0007669"/>
    <property type="project" value="UniProtKB-KW"/>
</dbReference>
<evidence type="ECO:0000313" key="3">
    <source>
        <dbReference type="EMBL" id="TDS13532.1"/>
    </source>
</evidence>
<reference evidence="3 4" key="1">
    <citation type="submission" date="2019-03" db="EMBL/GenBank/DDBJ databases">
        <title>Genomic Encyclopedia of Type Strains, Phase III (KMG-III): the genomes of soil and plant-associated and newly described type strains.</title>
        <authorList>
            <person name="Whitman W."/>
        </authorList>
    </citation>
    <scope>NUCLEOTIDE SEQUENCE [LARGE SCALE GENOMIC DNA]</scope>
    <source>
        <strain evidence="3 4">CECT 8455</strain>
    </source>
</reference>
<protein>
    <submittedName>
        <fullName evidence="3">Dihydroorotase</fullName>
    </submittedName>
</protein>
<dbReference type="PANTHER" id="PTHR43668">
    <property type="entry name" value="ALLANTOINASE"/>
    <property type="match status" value="1"/>
</dbReference>
<dbReference type="GO" id="GO:0005737">
    <property type="term" value="C:cytoplasm"/>
    <property type="evidence" value="ECO:0007669"/>
    <property type="project" value="TreeGrafter"/>
</dbReference>
<dbReference type="GO" id="GO:0006145">
    <property type="term" value="P:purine nucleobase catabolic process"/>
    <property type="evidence" value="ECO:0007669"/>
    <property type="project" value="TreeGrafter"/>
</dbReference>
<evidence type="ECO:0000259" key="2">
    <source>
        <dbReference type="Pfam" id="PF12890"/>
    </source>
</evidence>
<dbReference type="AlphaFoldDB" id="A0A4R7CZZ5"/>
<dbReference type="SUPFAM" id="SSF51556">
    <property type="entry name" value="Metallo-dependent hydrolases"/>
    <property type="match status" value="1"/>
</dbReference>
<keyword evidence="1" id="KW-0665">Pyrimidine biosynthesis</keyword>
<dbReference type="GO" id="GO:0046872">
    <property type="term" value="F:metal ion binding"/>
    <property type="evidence" value="ECO:0007669"/>
    <property type="project" value="InterPro"/>
</dbReference>
<dbReference type="CDD" id="cd01317">
    <property type="entry name" value="DHOase_IIa"/>
    <property type="match status" value="1"/>
</dbReference>
<sequence length="419" mass="45511">MNILLKSVTIVNGNTKSLHLKRRDILIKNGVIDAIDTKIEPSGNTKVIDIKNLHVSVGWFDSGVSFGEPGYEERETIENGLLTAAKSGFTDVILNTSSYPTPDSASDIVYLKNAAKNQLTGLHPLANLTVKGDGEVLAELFDMKNAGALGFYDYKHPMQNANLLKIALQYAQNFEGLVFSFPSDKSISGKGIVNEGITSTKLGLKGIPALAEELQIARDLFILEYTGGKLFIPTISTASSVKLISDAKKKGLQVYCSVAAHNLVITDSTLEDFDTQYKVMPPLRTATDMKALQKGVKNGTIDFVTSDHTPLNVELKHVEFDNADFGTIGLESTFGMLNELLDVEDTIELLTKGRSVFGMKEPELKVGQPANLSLFTTDDVYEFSEDQILSSSKNSIAIGKPMKGKVVGTIANNQLVLNK</sequence>